<reference evidence="3" key="1">
    <citation type="journal article" date="2019" name="Int. J. Syst. Evol. Microbiol.">
        <title>The Global Catalogue of Microorganisms (GCM) 10K type strain sequencing project: providing services to taxonomists for standard genome sequencing and annotation.</title>
        <authorList>
            <consortium name="The Broad Institute Genomics Platform"/>
            <consortium name="The Broad Institute Genome Sequencing Center for Infectious Disease"/>
            <person name="Wu L."/>
            <person name="Ma J."/>
        </authorList>
    </citation>
    <scope>NUCLEOTIDE SEQUENCE [LARGE SCALE GENOMIC DNA]</scope>
    <source>
        <strain evidence="3">NBRC 111980</strain>
    </source>
</reference>
<feature type="compositionally biased region" description="Basic and acidic residues" evidence="1">
    <location>
        <begin position="90"/>
        <end position="100"/>
    </location>
</feature>
<keyword evidence="3" id="KW-1185">Reference proteome</keyword>
<dbReference type="Proteomes" id="UP001156670">
    <property type="component" value="Unassembled WGS sequence"/>
</dbReference>
<evidence type="ECO:0000313" key="3">
    <source>
        <dbReference type="Proteomes" id="UP001156670"/>
    </source>
</evidence>
<evidence type="ECO:0000313" key="2">
    <source>
        <dbReference type="EMBL" id="GLQ94961.1"/>
    </source>
</evidence>
<feature type="compositionally biased region" description="Acidic residues" evidence="1">
    <location>
        <begin position="71"/>
        <end position="84"/>
    </location>
</feature>
<proteinExistence type="predicted"/>
<name>A0ABQ5XSU9_9GAMM</name>
<dbReference type="EMBL" id="BSOB01000051">
    <property type="protein sequence ID" value="GLQ94961.1"/>
    <property type="molecule type" value="Genomic_DNA"/>
</dbReference>
<evidence type="ECO:0000256" key="1">
    <source>
        <dbReference type="SAM" id="MobiDB-lite"/>
    </source>
</evidence>
<feature type="region of interest" description="Disordered" evidence="1">
    <location>
        <begin position="54"/>
        <end position="100"/>
    </location>
</feature>
<dbReference type="RefSeq" id="WP_284322650.1">
    <property type="nucleotide sequence ID" value="NZ_BSOB01000051.1"/>
</dbReference>
<organism evidence="2 3">
    <name type="scientific">Dyella acidisoli</name>
    <dbReference type="NCBI Taxonomy" id="1867834"/>
    <lineage>
        <taxon>Bacteria</taxon>
        <taxon>Pseudomonadati</taxon>
        <taxon>Pseudomonadota</taxon>
        <taxon>Gammaproteobacteria</taxon>
        <taxon>Lysobacterales</taxon>
        <taxon>Rhodanobacteraceae</taxon>
        <taxon>Dyella</taxon>
    </lineage>
</organism>
<protein>
    <submittedName>
        <fullName evidence="2">Uncharacterized protein</fullName>
    </submittedName>
</protein>
<comment type="caution">
    <text evidence="2">The sequence shown here is derived from an EMBL/GenBank/DDBJ whole genome shotgun (WGS) entry which is preliminary data.</text>
</comment>
<sequence length="100" mass="10846">MADTIELLEAIGQNASLRYASADELTRMLEQEKASKGLTAAVALGDCAPLFAELGPKPMNAPQISQAPAREDDEPEEEENDIDEPLNIRTLDHGKSFSPH</sequence>
<accession>A0ABQ5XSU9</accession>
<gene>
    <name evidence="2" type="ORF">GCM10007901_39140</name>
</gene>